<dbReference type="Gene3D" id="3.20.20.70">
    <property type="entry name" value="Aldolase class I"/>
    <property type="match status" value="1"/>
</dbReference>
<comment type="function">
    <text evidence="10">Catalyzes the reversible epimerization of D-ribulose 5-phosphate to D-xylulose 5-phosphate.</text>
</comment>
<reference evidence="12 13" key="1">
    <citation type="submission" date="2023-07" db="EMBL/GenBank/DDBJ databases">
        <title>Genomic Encyclopedia of Type Strains, Phase IV (KMG-IV): sequencing the most valuable type-strain genomes for metagenomic binning, comparative biology and taxonomic classification.</title>
        <authorList>
            <person name="Goeker M."/>
        </authorList>
    </citation>
    <scope>NUCLEOTIDE SEQUENCE [LARGE SCALE GENOMIC DNA]</scope>
    <source>
        <strain evidence="12 13">DSM 4006</strain>
    </source>
</reference>
<dbReference type="PROSITE" id="PS01085">
    <property type="entry name" value="RIBUL_P_3_EPIMER_1"/>
    <property type="match status" value="1"/>
</dbReference>
<keyword evidence="13" id="KW-1185">Reference proteome</keyword>
<protein>
    <recommendedName>
        <fullName evidence="7 10">Ribulose-phosphate 3-epimerase</fullName>
        <ecNumber evidence="7 10">5.1.3.1</ecNumber>
    </recommendedName>
</protein>
<dbReference type="Proteomes" id="UP001232973">
    <property type="component" value="Unassembled WGS sequence"/>
</dbReference>
<comment type="catalytic activity">
    <reaction evidence="1 10 11">
        <text>D-ribulose 5-phosphate = D-xylulose 5-phosphate</text>
        <dbReference type="Rhea" id="RHEA:13677"/>
        <dbReference type="ChEBI" id="CHEBI:57737"/>
        <dbReference type="ChEBI" id="CHEBI:58121"/>
        <dbReference type="EC" id="5.1.3.1"/>
    </reaction>
</comment>
<feature type="active site" description="Proton acceptor" evidence="10">
    <location>
        <position position="34"/>
    </location>
</feature>
<dbReference type="CDD" id="cd00429">
    <property type="entry name" value="RPE"/>
    <property type="match status" value="1"/>
</dbReference>
<dbReference type="EMBL" id="JAUSTP010000025">
    <property type="protein sequence ID" value="MDQ0190844.1"/>
    <property type="molecule type" value="Genomic_DNA"/>
</dbReference>
<feature type="binding site" evidence="10">
    <location>
        <position position="34"/>
    </location>
    <ligand>
        <name>a divalent metal cation</name>
        <dbReference type="ChEBI" id="CHEBI:60240"/>
    </ligand>
</feature>
<keyword evidence="8 10" id="KW-0479">Metal-binding</keyword>
<evidence type="ECO:0000256" key="9">
    <source>
        <dbReference type="ARBA" id="ARBA00023235"/>
    </source>
</evidence>
<accession>A0ABT9XKL4</accession>
<feature type="binding site" evidence="10">
    <location>
        <position position="65"/>
    </location>
    <ligand>
        <name>substrate</name>
    </ligand>
</feature>
<gene>
    <name evidence="10" type="primary">rpe</name>
    <name evidence="12" type="ORF">J2S03_002711</name>
</gene>
<evidence type="ECO:0000256" key="8">
    <source>
        <dbReference type="ARBA" id="ARBA00022723"/>
    </source>
</evidence>
<keyword evidence="9 10" id="KW-0413">Isomerase</keyword>
<evidence type="ECO:0000256" key="2">
    <source>
        <dbReference type="ARBA" id="ARBA00001936"/>
    </source>
</evidence>
<dbReference type="NCBIfam" id="NF004076">
    <property type="entry name" value="PRK05581.1-4"/>
    <property type="match status" value="1"/>
</dbReference>
<dbReference type="InterPro" id="IPR000056">
    <property type="entry name" value="Ribul_P_3_epim-like"/>
</dbReference>
<comment type="cofactor">
    <cofactor evidence="2">
        <name>Mn(2+)</name>
        <dbReference type="ChEBI" id="CHEBI:29035"/>
    </cofactor>
</comment>
<feature type="binding site" evidence="10">
    <location>
        <begin position="175"/>
        <end position="177"/>
    </location>
    <ligand>
        <name>substrate</name>
    </ligand>
</feature>
<dbReference type="PIRSF" id="PIRSF001461">
    <property type="entry name" value="RPE"/>
    <property type="match status" value="1"/>
</dbReference>
<evidence type="ECO:0000256" key="7">
    <source>
        <dbReference type="ARBA" id="ARBA00013188"/>
    </source>
</evidence>
<comment type="cofactor">
    <cofactor evidence="10">
        <name>a divalent metal cation</name>
        <dbReference type="ChEBI" id="CHEBI:60240"/>
    </cofactor>
    <text evidence="10">Binds 1 divalent metal cation per subunit.</text>
</comment>
<evidence type="ECO:0000256" key="4">
    <source>
        <dbReference type="ARBA" id="ARBA00001947"/>
    </source>
</evidence>
<feature type="binding site" evidence="10">
    <location>
        <position position="175"/>
    </location>
    <ligand>
        <name>a divalent metal cation</name>
        <dbReference type="ChEBI" id="CHEBI:60240"/>
    </ligand>
</feature>
<evidence type="ECO:0000313" key="13">
    <source>
        <dbReference type="Proteomes" id="UP001232973"/>
    </source>
</evidence>
<comment type="pathway">
    <text evidence="10">Carbohydrate degradation.</text>
</comment>
<sequence>MNIIAPSILAADFANLAGEVDAVVAGGADWIHIDVMDGHFVPNLTMGPLVVSALRPRCARPLDVHLMILRPEQYIEAFVTAGADTVTVHCEATPHIHRVLQQIRSLGAKAGLALNPGTGLDVLDALMGEFDMLLLMTVNPGFGGQAFLPFVLRKIQQARQRLDAAGYRAVPIEVDGGITRDTIGSAARAGAEVFVAGSAIFSRSDRSAAVAELRQAAAGSNH</sequence>
<feature type="binding site" evidence="10">
    <location>
        <begin position="141"/>
        <end position="144"/>
    </location>
    <ligand>
        <name>substrate</name>
    </ligand>
</feature>
<keyword evidence="10 11" id="KW-0119">Carbohydrate metabolism</keyword>
<feature type="binding site" evidence="10">
    <location>
        <begin position="197"/>
        <end position="198"/>
    </location>
    <ligand>
        <name>substrate</name>
    </ligand>
</feature>
<comment type="cofactor">
    <cofactor evidence="3">
        <name>Co(2+)</name>
        <dbReference type="ChEBI" id="CHEBI:48828"/>
    </cofactor>
</comment>
<evidence type="ECO:0000256" key="5">
    <source>
        <dbReference type="ARBA" id="ARBA00001954"/>
    </source>
</evidence>
<dbReference type="NCBIfam" id="TIGR01163">
    <property type="entry name" value="rpe"/>
    <property type="match status" value="1"/>
</dbReference>
<evidence type="ECO:0000256" key="1">
    <source>
        <dbReference type="ARBA" id="ARBA00001782"/>
    </source>
</evidence>
<organism evidence="12 13">
    <name type="scientific">Alicyclobacillus cycloheptanicus</name>
    <dbReference type="NCBI Taxonomy" id="1457"/>
    <lineage>
        <taxon>Bacteria</taxon>
        <taxon>Bacillati</taxon>
        <taxon>Bacillota</taxon>
        <taxon>Bacilli</taxon>
        <taxon>Bacillales</taxon>
        <taxon>Alicyclobacillaceae</taxon>
        <taxon>Alicyclobacillus</taxon>
    </lineage>
</organism>
<name>A0ABT9XKL4_9BACL</name>
<evidence type="ECO:0000256" key="11">
    <source>
        <dbReference type="PIRNR" id="PIRNR001461"/>
    </source>
</evidence>
<comment type="cofactor">
    <cofactor evidence="5">
        <name>Fe(2+)</name>
        <dbReference type="ChEBI" id="CHEBI:29033"/>
    </cofactor>
</comment>
<dbReference type="HAMAP" id="MF_02227">
    <property type="entry name" value="RPE"/>
    <property type="match status" value="1"/>
</dbReference>
<comment type="similarity">
    <text evidence="6 10 11">Belongs to the ribulose-phosphate 3-epimerase family.</text>
</comment>
<dbReference type="EC" id="5.1.3.1" evidence="7 10"/>
<dbReference type="SUPFAM" id="SSF51366">
    <property type="entry name" value="Ribulose-phoshate binding barrel"/>
    <property type="match status" value="1"/>
</dbReference>
<feature type="binding site" evidence="10">
    <location>
        <position position="32"/>
    </location>
    <ligand>
        <name>a divalent metal cation</name>
        <dbReference type="ChEBI" id="CHEBI:60240"/>
    </ligand>
</feature>
<evidence type="ECO:0000256" key="10">
    <source>
        <dbReference type="HAMAP-Rule" id="MF_02227"/>
    </source>
</evidence>
<feature type="binding site" evidence="10">
    <location>
        <position position="7"/>
    </location>
    <ligand>
        <name>substrate</name>
    </ligand>
</feature>
<evidence type="ECO:0000313" key="12">
    <source>
        <dbReference type="EMBL" id="MDQ0190844.1"/>
    </source>
</evidence>
<dbReference type="GO" id="GO:0004750">
    <property type="term" value="F:D-ribulose-phosphate 3-epimerase activity"/>
    <property type="evidence" value="ECO:0007669"/>
    <property type="project" value="UniProtKB-EC"/>
</dbReference>
<proteinExistence type="inferred from homology"/>
<evidence type="ECO:0000256" key="6">
    <source>
        <dbReference type="ARBA" id="ARBA00009541"/>
    </source>
</evidence>
<dbReference type="InterPro" id="IPR011060">
    <property type="entry name" value="RibuloseP-bd_barrel"/>
</dbReference>
<comment type="caution">
    <text evidence="12">The sequence shown here is derived from an EMBL/GenBank/DDBJ whole genome shotgun (WGS) entry which is preliminary data.</text>
</comment>
<dbReference type="PROSITE" id="PS01086">
    <property type="entry name" value="RIBUL_P_3_EPIMER_2"/>
    <property type="match status" value="1"/>
</dbReference>
<feature type="active site" description="Proton donor" evidence="10">
    <location>
        <position position="175"/>
    </location>
</feature>
<dbReference type="PANTHER" id="PTHR11749">
    <property type="entry name" value="RIBULOSE-5-PHOSPHATE-3-EPIMERASE"/>
    <property type="match status" value="1"/>
</dbReference>
<dbReference type="Pfam" id="PF00834">
    <property type="entry name" value="Ribul_P_3_epim"/>
    <property type="match status" value="1"/>
</dbReference>
<evidence type="ECO:0000256" key="3">
    <source>
        <dbReference type="ARBA" id="ARBA00001941"/>
    </source>
</evidence>
<comment type="cofactor">
    <cofactor evidence="4">
        <name>Zn(2+)</name>
        <dbReference type="ChEBI" id="CHEBI:29105"/>
    </cofactor>
</comment>
<dbReference type="InterPro" id="IPR026019">
    <property type="entry name" value="Ribul_P_3_epim"/>
</dbReference>
<dbReference type="InterPro" id="IPR013785">
    <property type="entry name" value="Aldolase_TIM"/>
</dbReference>
<feature type="binding site" evidence="10">
    <location>
        <position position="65"/>
    </location>
    <ligand>
        <name>a divalent metal cation</name>
        <dbReference type="ChEBI" id="CHEBI:60240"/>
    </ligand>
</feature>